<dbReference type="Gene3D" id="1.20.58.120">
    <property type="entry name" value="BAG domain"/>
    <property type="match status" value="1"/>
</dbReference>
<evidence type="ECO:0000259" key="4">
    <source>
        <dbReference type="PROSITE" id="PS51035"/>
    </source>
</evidence>
<dbReference type="SUPFAM" id="SSF63491">
    <property type="entry name" value="BAG domain"/>
    <property type="match status" value="1"/>
</dbReference>
<dbReference type="PROSITE" id="PS51035">
    <property type="entry name" value="BAG"/>
    <property type="match status" value="1"/>
</dbReference>
<dbReference type="Proteomes" id="UP000321947">
    <property type="component" value="Unassembled WGS sequence"/>
</dbReference>
<evidence type="ECO:0000256" key="1">
    <source>
        <dbReference type="ARBA" id="ARBA00022860"/>
    </source>
</evidence>
<organism evidence="5 6">
    <name type="scientific">Cucumis melo var. makuwa</name>
    <name type="common">Oriental melon</name>
    <dbReference type="NCBI Taxonomy" id="1194695"/>
    <lineage>
        <taxon>Eukaryota</taxon>
        <taxon>Viridiplantae</taxon>
        <taxon>Streptophyta</taxon>
        <taxon>Embryophyta</taxon>
        <taxon>Tracheophyta</taxon>
        <taxon>Spermatophyta</taxon>
        <taxon>Magnoliopsida</taxon>
        <taxon>eudicotyledons</taxon>
        <taxon>Gunneridae</taxon>
        <taxon>Pentapetalae</taxon>
        <taxon>rosids</taxon>
        <taxon>fabids</taxon>
        <taxon>Cucurbitales</taxon>
        <taxon>Cucurbitaceae</taxon>
        <taxon>Benincaseae</taxon>
        <taxon>Cucumis</taxon>
    </lineage>
</organism>
<accession>A0A5D3CR26</accession>
<dbReference type="InterPro" id="IPR003103">
    <property type="entry name" value="BAG_domain"/>
</dbReference>
<dbReference type="GO" id="GO:0051087">
    <property type="term" value="F:protein-folding chaperone binding"/>
    <property type="evidence" value="ECO:0007669"/>
    <property type="project" value="InterPro"/>
</dbReference>
<feature type="region of interest" description="Disordered" evidence="3">
    <location>
        <begin position="406"/>
        <end position="604"/>
    </location>
</feature>
<feature type="domain" description="BAG" evidence="4">
    <location>
        <begin position="633"/>
        <end position="707"/>
    </location>
</feature>
<feature type="compositionally biased region" description="Polar residues" evidence="3">
    <location>
        <begin position="485"/>
        <end position="499"/>
    </location>
</feature>
<dbReference type="GO" id="GO:0009506">
    <property type="term" value="C:plasmodesma"/>
    <property type="evidence" value="ECO:0007669"/>
    <property type="project" value="TreeGrafter"/>
</dbReference>
<dbReference type="Pfam" id="PF02179">
    <property type="entry name" value="BAG"/>
    <property type="match status" value="1"/>
</dbReference>
<dbReference type="PROSITE" id="PS50096">
    <property type="entry name" value="IQ"/>
    <property type="match status" value="1"/>
</dbReference>
<dbReference type="GO" id="GO:0006457">
    <property type="term" value="P:protein folding"/>
    <property type="evidence" value="ECO:0007669"/>
    <property type="project" value="TreeGrafter"/>
</dbReference>
<evidence type="ECO:0000256" key="3">
    <source>
        <dbReference type="SAM" id="MobiDB-lite"/>
    </source>
</evidence>
<protein>
    <submittedName>
        <fullName evidence="5">BAG family molecular chaperone regulator 6</fullName>
    </submittedName>
</protein>
<feature type="compositionally biased region" description="Basic and acidic residues" evidence="3">
    <location>
        <begin position="503"/>
        <end position="529"/>
    </location>
</feature>
<keyword evidence="2" id="KW-0143">Chaperone</keyword>
<evidence type="ECO:0000256" key="2">
    <source>
        <dbReference type="ARBA" id="ARBA00023186"/>
    </source>
</evidence>
<feature type="compositionally biased region" description="Basic and acidic residues" evidence="3">
    <location>
        <begin position="544"/>
        <end position="586"/>
    </location>
</feature>
<feature type="compositionally biased region" description="Low complexity" evidence="3">
    <location>
        <begin position="471"/>
        <end position="482"/>
    </location>
</feature>
<comment type="caution">
    <text evidence="5">The sequence shown here is derived from an EMBL/GenBank/DDBJ whole genome shotgun (WGS) entry which is preliminary data.</text>
</comment>
<feature type="region of interest" description="Disordered" evidence="3">
    <location>
        <begin position="261"/>
        <end position="281"/>
    </location>
</feature>
<dbReference type="SMART" id="SM00264">
    <property type="entry name" value="BAG"/>
    <property type="match status" value="1"/>
</dbReference>
<feature type="compositionally biased region" description="Polar residues" evidence="3">
    <location>
        <begin position="530"/>
        <end position="543"/>
    </location>
</feature>
<dbReference type="CDD" id="cd23767">
    <property type="entry name" value="IQCD"/>
    <property type="match status" value="1"/>
</dbReference>
<feature type="region of interest" description="Disordered" evidence="3">
    <location>
        <begin position="786"/>
        <end position="831"/>
    </location>
</feature>
<sequence>MAQRSEEQSILVSPSNSERLLSDKANSNLCFLGWWTVFAPRSKSSGLCWNRLAEFYLPFRSSSANPSLGDQTEEMIPMYRYMDSHPFQKSTTPFTYQYPSMDTIPSYSMMDPTKSCMPPHDSGRNCWHYGWPMPSYSCCSSGNFFPGCYNFRPSHLPVPPHQHMHCYGGYPPCPEPYYVQYVPPMHYNVEQPRYEFDKSMMRNHHCCGCPNSLCGQNQKGENCVKIEEEKPDNQRKGSLVPFQLGNNQPPIVWIPPDYVGREKEREPSETGNPKHEKERRDLNLTENLKSLQQAPKFCSGWPLSDLSRLGSLLPDAGGMGDQSVQNKQQEDRKKEFPFPVIWMPAFGREEAARKADVQNLDASARSTDEPSNAGKLVPTNILKKDDATSEGPEVVKTVNQINIPEMDMNHKTEDTKKNKERRCIPVEAVKDNEEKELSRNNVKGRSSSSPKKSRLPPICLRVDPLSKKKNGNGSSRSSSPKSTAVKESSQLDSKINNVTGEPDGEKIIKTVEVKTHETPDGNHQVEKESVSSTGEPLSLPTQSKSHDKFSDKLCKEEEESHREEYGEKDKAISEASPEKAVDKRLEVSSGDSAQEEGKREKPNLSDDEAAVIIQSAYRGYGVRKWELLKKMKQLVEVRQKVIEIQNRVKALELAPQDEKERLFVGEMIMRLLLKLDTIQGLHPSIREFRKSLAKELIALEEKLDCMVINKPTEVVPEASIEKPTEHFDVETHDDIKEEEGKKDVVSTGEIFPKVVNESNSLLEESHGAQTLVGVDDMAGFAGMKASTDEELGPRDGPGELQEVDDQNTTVSEAEQLAKPREHGCQNQDTSRLSSQYISNLIEGEEVMPSLIGDKRADEDKSGAEMEQNVKLVNDAEENVGEVLQMDMKEETLDQHQYFSEDGHPVRDSSEVHVLNPDSDDQVGAQAGQTPEAIDDIIISTPYERAADMELPIGEDENSKKPETDKLEHVKLRREVSEAEENSHDLAVKLDGDRTPTEKQGAPDESAALPVEKSNSNDDLIIQNELLTDEDRQQTDEVEKVLEDEWDNHHARRACDQSAESLEELSKSYHDENIKNEMVTKENEQQTADTKNKIAEDVLQDLCVLEHIPSYKLGNQANELRAAGEANSIEMGEVSLPASPNAQPETVDKHDLVRDGEMNEKLVEENERMREMVEKLMEAGKEQIAIISKLSGRVRDLEKRLARKKKQRRGCGMSMSRHSTLNGRIKA</sequence>
<evidence type="ECO:0000313" key="5">
    <source>
        <dbReference type="EMBL" id="TYK14025.1"/>
    </source>
</evidence>
<reference evidence="5 6" key="1">
    <citation type="submission" date="2019-08" db="EMBL/GenBank/DDBJ databases">
        <title>Draft genome sequences of two oriental melons (Cucumis melo L. var makuwa).</title>
        <authorList>
            <person name="Kwon S.-Y."/>
        </authorList>
    </citation>
    <scope>NUCLEOTIDE SEQUENCE [LARGE SCALE GENOMIC DNA]</scope>
    <source>
        <strain evidence="6">cv. Chang Bougi</strain>
        <tissue evidence="5">Leaf</tissue>
    </source>
</reference>
<dbReference type="PANTHER" id="PTHR33322:SF16">
    <property type="entry name" value="BAG FAMILY MOLECULAR CHAPERONE REGULATOR 6"/>
    <property type="match status" value="1"/>
</dbReference>
<feature type="compositionally biased region" description="Basic and acidic residues" evidence="3">
    <location>
        <begin position="595"/>
        <end position="604"/>
    </location>
</feature>
<dbReference type="Pfam" id="PF00612">
    <property type="entry name" value="IQ"/>
    <property type="match status" value="1"/>
</dbReference>
<feature type="region of interest" description="Disordered" evidence="3">
    <location>
        <begin position="973"/>
        <end position="1012"/>
    </location>
</feature>
<evidence type="ECO:0000313" key="6">
    <source>
        <dbReference type="Proteomes" id="UP000321947"/>
    </source>
</evidence>
<dbReference type="InterPro" id="IPR040400">
    <property type="entry name" value="BAG5/6/7/8"/>
</dbReference>
<gene>
    <name evidence="5" type="ORF">E5676_scaffold268G00220</name>
</gene>
<dbReference type="AlphaFoldDB" id="A0A5D3CR26"/>
<feature type="compositionally biased region" description="Basic and acidic residues" evidence="3">
    <location>
        <begin position="973"/>
        <end position="996"/>
    </location>
</feature>
<dbReference type="InterPro" id="IPR036533">
    <property type="entry name" value="BAG_dom_sf"/>
</dbReference>
<feature type="region of interest" description="Disordered" evidence="3">
    <location>
        <begin position="1203"/>
        <end position="1226"/>
    </location>
</feature>
<dbReference type="EMBL" id="SSTD01009643">
    <property type="protein sequence ID" value="TYK14025.1"/>
    <property type="molecule type" value="Genomic_DNA"/>
</dbReference>
<dbReference type="PANTHER" id="PTHR33322">
    <property type="entry name" value="BAG DOMAIN CONTAINING PROTEIN, EXPRESSED"/>
    <property type="match status" value="1"/>
</dbReference>
<keyword evidence="1" id="KW-0112">Calmodulin-binding</keyword>
<dbReference type="GO" id="GO:0005516">
    <property type="term" value="F:calmodulin binding"/>
    <property type="evidence" value="ECO:0007669"/>
    <property type="project" value="UniProtKB-KW"/>
</dbReference>
<feature type="compositionally biased region" description="Polar residues" evidence="3">
    <location>
        <begin position="1215"/>
        <end position="1226"/>
    </location>
</feature>
<dbReference type="InterPro" id="IPR000048">
    <property type="entry name" value="IQ_motif_EF-hand-BS"/>
</dbReference>
<name>A0A5D3CR26_CUCMM</name>
<proteinExistence type="predicted"/>
<feature type="compositionally biased region" description="Basic and acidic residues" evidence="3">
    <location>
        <begin position="407"/>
        <end position="438"/>
    </location>
</feature>